<reference evidence="6" key="1">
    <citation type="submission" date="2022-09" db="EMBL/GenBank/DDBJ databases">
        <title>Rhodovastum sp. nov. RN2-1 isolated from soil in Seongnam, South Korea.</title>
        <authorList>
            <person name="Le N.T."/>
        </authorList>
    </citation>
    <scope>NUCLEOTIDE SEQUENCE</scope>
    <source>
        <strain evidence="6">RN2-1</strain>
    </source>
</reference>
<protein>
    <submittedName>
        <fullName evidence="6">LysR family transcriptional regulator</fullName>
    </submittedName>
</protein>
<dbReference type="PANTHER" id="PTHR30419:SF2">
    <property type="entry name" value="LYSR FAMILY TRANSCRIPTIONAL REGULATOR"/>
    <property type="match status" value="1"/>
</dbReference>
<dbReference type="PROSITE" id="PS50931">
    <property type="entry name" value="HTH_LYSR"/>
    <property type="match status" value="1"/>
</dbReference>
<evidence type="ECO:0000256" key="3">
    <source>
        <dbReference type="ARBA" id="ARBA00023125"/>
    </source>
</evidence>
<dbReference type="Proteomes" id="UP001165679">
    <property type="component" value="Unassembled WGS sequence"/>
</dbReference>
<evidence type="ECO:0000259" key="5">
    <source>
        <dbReference type="PROSITE" id="PS50931"/>
    </source>
</evidence>
<name>A0AA41YPD6_9PROT</name>
<dbReference type="AlphaFoldDB" id="A0AA41YPD6"/>
<keyword evidence="2" id="KW-0805">Transcription regulation</keyword>
<dbReference type="RefSeq" id="WP_264714822.1">
    <property type="nucleotide sequence ID" value="NZ_JAPDNT010000015.1"/>
</dbReference>
<gene>
    <name evidence="6" type="ORF">OL599_15975</name>
</gene>
<sequence length="321" mass="35391">MPGRRPAPPAFAGEAARHPNLHAAALRYLKQIALRGSVRKAAQALNVAPSAVNRQLLKVEQDLGVKLFDRLPDGMRPTPAGEVMLRHIGDTLSDYDRLLGEIDGLRGIRSGHVRIVALDSLLVDFLPRVLDDFSRRYPAITFSVLAMAPAAVFNEIISAQADIGLTFVAPASPAVRLVTSVRMPLGAVMSPQHRLARRKRLDFSDFEDTPVLMQHGTLPVVPFIDDDFAAFRATMQPRFVSNSIELLRHIIRAELGVAFFTRLGFLREIAAGDLVWIPLASPRLEQLRLGLFTPSLRTLAPATSMVVSELTERFAQLERDA</sequence>
<dbReference type="EMBL" id="JAPDNT010000015">
    <property type="protein sequence ID" value="MCW3476077.1"/>
    <property type="molecule type" value="Genomic_DNA"/>
</dbReference>
<dbReference type="SUPFAM" id="SSF53850">
    <property type="entry name" value="Periplasmic binding protein-like II"/>
    <property type="match status" value="1"/>
</dbReference>
<accession>A0AA41YPD6</accession>
<organism evidence="6 7">
    <name type="scientific">Limobrevibacterium gyesilva</name>
    <dbReference type="NCBI Taxonomy" id="2991712"/>
    <lineage>
        <taxon>Bacteria</taxon>
        <taxon>Pseudomonadati</taxon>
        <taxon>Pseudomonadota</taxon>
        <taxon>Alphaproteobacteria</taxon>
        <taxon>Acetobacterales</taxon>
        <taxon>Acetobacteraceae</taxon>
        <taxon>Limobrevibacterium</taxon>
    </lineage>
</organism>
<reference evidence="6" key="2">
    <citation type="submission" date="2022-10" db="EMBL/GenBank/DDBJ databases">
        <authorList>
            <person name="Trinh H.N."/>
        </authorList>
    </citation>
    <scope>NUCLEOTIDE SEQUENCE</scope>
    <source>
        <strain evidence="6">RN2-1</strain>
    </source>
</reference>
<evidence type="ECO:0000313" key="7">
    <source>
        <dbReference type="Proteomes" id="UP001165679"/>
    </source>
</evidence>
<dbReference type="SUPFAM" id="SSF46785">
    <property type="entry name" value="Winged helix' DNA-binding domain"/>
    <property type="match status" value="1"/>
</dbReference>
<comment type="caution">
    <text evidence="6">The sequence shown here is derived from an EMBL/GenBank/DDBJ whole genome shotgun (WGS) entry which is preliminary data.</text>
</comment>
<dbReference type="GO" id="GO:0005829">
    <property type="term" value="C:cytosol"/>
    <property type="evidence" value="ECO:0007669"/>
    <property type="project" value="TreeGrafter"/>
</dbReference>
<evidence type="ECO:0000256" key="4">
    <source>
        <dbReference type="ARBA" id="ARBA00023163"/>
    </source>
</evidence>
<dbReference type="GO" id="GO:0003700">
    <property type="term" value="F:DNA-binding transcription factor activity"/>
    <property type="evidence" value="ECO:0007669"/>
    <property type="project" value="InterPro"/>
</dbReference>
<feature type="domain" description="HTH lysR-type" evidence="5">
    <location>
        <begin position="26"/>
        <end position="78"/>
    </location>
</feature>
<dbReference type="InterPro" id="IPR000847">
    <property type="entry name" value="LysR_HTH_N"/>
</dbReference>
<evidence type="ECO:0000256" key="1">
    <source>
        <dbReference type="ARBA" id="ARBA00009437"/>
    </source>
</evidence>
<comment type="similarity">
    <text evidence="1">Belongs to the LysR transcriptional regulatory family.</text>
</comment>
<dbReference type="Pfam" id="PF03466">
    <property type="entry name" value="LysR_substrate"/>
    <property type="match status" value="1"/>
</dbReference>
<dbReference type="Pfam" id="PF00126">
    <property type="entry name" value="HTH_1"/>
    <property type="match status" value="1"/>
</dbReference>
<keyword evidence="4" id="KW-0804">Transcription</keyword>
<dbReference type="Gene3D" id="3.40.190.290">
    <property type="match status" value="1"/>
</dbReference>
<dbReference type="InterPro" id="IPR050950">
    <property type="entry name" value="HTH-type_LysR_regulators"/>
</dbReference>
<keyword evidence="3" id="KW-0238">DNA-binding</keyword>
<dbReference type="PANTHER" id="PTHR30419">
    <property type="entry name" value="HTH-TYPE TRANSCRIPTIONAL REGULATOR YBHD"/>
    <property type="match status" value="1"/>
</dbReference>
<proteinExistence type="inferred from homology"/>
<dbReference type="InterPro" id="IPR005119">
    <property type="entry name" value="LysR_subst-bd"/>
</dbReference>
<keyword evidence="7" id="KW-1185">Reference proteome</keyword>
<dbReference type="GO" id="GO:0003677">
    <property type="term" value="F:DNA binding"/>
    <property type="evidence" value="ECO:0007669"/>
    <property type="project" value="UniProtKB-KW"/>
</dbReference>
<evidence type="ECO:0000313" key="6">
    <source>
        <dbReference type="EMBL" id="MCW3476077.1"/>
    </source>
</evidence>
<evidence type="ECO:0000256" key="2">
    <source>
        <dbReference type="ARBA" id="ARBA00023015"/>
    </source>
</evidence>
<dbReference type="InterPro" id="IPR036388">
    <property type="entry name" value="WH-like_DNA-bd_sf"/>
</dbReference>
<dbReference type="InterPro" id="IPR036390">
    <property type="entry name" value="WH_DNA-bd_sf"/>
</dbReference>
<dbReference type="Gene3D" id="1.10.10.10">
    <property type="entry name" value="Winged helix-like DNA-binding domain superfamily/Winged helix DNA-binding domain"/>
    <property type="match status" value="1"/>
</dbReference>